<gene>
    <name evidence="2" type="ORF">DIURU_001162</name>
</gene>
<reference evidence="2 3" key="1">
    <citation type="submission" date="2019-07" db="EMBL/GenBank/DDBJ databases">
        <title>Genome assembly of two rare yeast pathogens: Diutina rugosa and Trichomonascus ciferrii.</title>
        <authorList>
            <person name="Mixao V."/>
            <person name="Saus E."/>
            <person name="Hansen A."/>
            <person name="Lass-Flor C."/>
            <person name="Gabaldon T."/>
        </authorList>
    </citation>
    <scope>NUCLEOTIDE SEQUENCE [LARGE SCALE GENOMIC DNA]</scope>
    <source>
        <strain evidence="2 3">CBS 613</strain>
    </source>
</reference>
<evidence type="ECO:0000256" key="1">
    <source>
        <dbReference type="SAM" id="MobiDB-lite"/>
    </source>
</evidence>
<protein>
    <submittedName>
        <fullName evidence="2">Uncharacterized protein</fullName>
    </submittedName>
</protein>
<evidence type="ECO:0000313" key="2">
    <source>
        <dbReference type="EMBL" id="KAA8906220.1"/>
    </source>
</evidence>
<organism evidence="2 3">
    <name type="scientific">Diutina rugosa</name>
    <name type="common">Yeast</name>
    <name type="synonym">Candida rugosa</name>
    <dbReference type="NCBI Taxonomy" id="5481"/>
    <lineage>
        <taxon>Eukaryota</taxon>
        <taxon>Fungi</taxon>
        <taxon>Dikarya</taxon>
        <taxon>Ascomycota</taxon>
        <taxon>Saccharomycotina</taxon>
        <taxon>Pichiomycetes</taxon>
        <taxon>Debaryomycetaceae</taxon>
        <taxon>Diutina</taxon>
    </lineage>
</organism>
<sequence length="571" mass="65864">MTEACDTAYTIEEWISRHQQVCDYNLADFEAEEPVIPGYQCIYEVVSVLIASFHRGQYIVPSPHTLRVILTTLVFPEANNYYQLRNKCNYLLTRYLEVLETKSEDEEGKAREAALVETFNTTLKDFMQGIRSQSIDSFFSMAPKVKPEAPPPEPKEPDVICISDDESERDVVKAVNKIVDVDVVIDDDDVDDVETSDDDVTIVEDHPDTVDAEIKDLLNRRIKYEAELKLPSAKTPINEPPAKNGTASPTKRKSKGPPLIEKKSKVWSRVKYNHGESLGRLQLVGERLSKAHSNYSFWDLVVWWGWVGHQCTKMQAYGHPNTIETWAYQYFDCYRQFINLIVRYLRLGHSPKLAEQLIQQLTPNRSQWAQRASEICFSGVDEKEMNPKPRGPYGHETNRVCQEFEEYHKKFVRFRPQTYTADIESVPTWYQLIVFLASHLSPDRWVKLVADRLKQCPSIISEEFFECVYETALKNDKSMPISENDTIYWLLRLSTQTLKLQLPKANVTEPVLTKSQMLALIEGDSPNNSTSDNLQDREVIYRFLVRVYKPNGILGCKDKAQLDYYKRIIGS</sequence>
<dbReference type="RefSeq" id="XP_034014040.1">
    <property type="nucleotide sequence ID" value="XM_034153676.1"/>
</dbReference>
<name>A0A642UV80_DIURU</name>
<dbReference type="GeneID" id="54779815"/>
<comment type="caution">
    <text evidence="2">The sequence shown here is derived from an EMBL/GenBank/DDBJ whole genome shotgun (WGS) entry which is preliminary data.</text>
</comment>
<keyword evidence="3" id="KW-1185">Reference proteome</keyword>
<dbReference type="Proteomes" id="UP000449547">
    <property type="component" value="Unassembled WGS sequence"/>
</dbReference>
<feature type="region of interest" description="Disordered" evidence="1">
    <location>
        <begin position="233"/>
        <end position="259"/>
    </location>
</feature>
<dbReference type="EMBL" id="SWFT01000036">
    <property type="protein sequence ID" value="KAA8906220.1"/>
    <property type="molecule type" value="Genomic_DNA"/>
</dbReference>
<evidence type="ECO:0000313" key="3">
    <source>
        <dbReference type="Proteomes" id="UP000449547"/>
    </source>
</evidence>
<dbReference type="AlphaFoldDB" id="A0A642UV80"/>
<accession>A0A642UV80</accession>
<dbReference type="VEuPathDB" id="FungiDB:DIURU_001162"/>
<proteinExistence type="predicted"/>